<keyword evidence="3" id="KW-0963">Cytoplasm</keyword>
<dbReference type="EMBL" id="ML119052">
    <property type="protein sequence ID" value="ROT41499.1"/>
    <property type="molecule type" value="Genomic_DNA"/>
</dbReference>
<keyword evidence="4 11" id="KW-0396">Initiation factor</keyword>
<sequence length="448" mass="48190">MAPVMNSTSEVEKYLKSLKGKSVDASIDSLISLFKRRQIAGSEPCAMATAHILLQVVAKTKFRDVDHMLETVRQVGCKLVAAQPKELVVANIVRRVLGLIRDEASEQRNEGTDDDASPEEPFPPAADAPEPSEAPSTKYDGSTDYLHSGPRHVRLGALMSVGSFPASKTLLSLLEASPPGHPSLSPLAKDSGTSTPRLGHQNARISAIRAEIIDGIEEIKDEISQVDDQIASSADVQIRPLDYVLVYQPSHTVQKFLLRAATKRRFTVVIAVDPRLASSPREVPGEVPFASFRKKLQAAGVASMNIMNIGQAAHMPRISKVVLSARCVLANGGVVTDAGAGHVARAAKEKGCPVIVLSGVYELSPESSMEEDELVEWGGAMGHAGFSDGLFVKGAQLQGAVTELIQPELVDSYITNLGIHSRNHLTTIVADHYKAEDVDFQLWGDAER</sequence>
<dbReference type="InterPro" id="IPR037171">
    <property type="entry name" value="NagB/RpiA_transferase-like"/>
</dbReference>
<dbReference type="GeneID" id="39581285"/>
<evidence type="ECO:0000256" key="2">
    <source>
        <dbReference type="ARBA" id="ARBA00007251"/>
    </source>
</evidence>
<evidence type="ECO:0000256" key="3">
    <source>
        <dbReference type="ARBA" id="ARBA00022490"/>
    </source>
</evidence>
<protein>
    <recommendedName>
        <fullName evidence="6">Translation initiation factor eIF2B subunit beta</fullName>
    </recommendedName>
    <alternativeName>
        <fullName evidence="7">eIF2B GDP-GTP exchange factor subunit beta</fullName>
    </alternativeName>
</protein>
<dbReference type="GO" id="GO:0005085">
    <property type="term" value="F:guanyl-nucleotide exchange factor activity"/>
    <property type="evidence" value="ECO:0007669"/>
    <property type="project" value="TreeGrafter"/>
</dbReference>
<dbReference type="RefSeq" id="XP_028469305.1">
    <property type="nucleotide sequence ID" value="XM_028612807.1"/>
</dbReference>
<proteinExistence type="inferred from homology"/>
<dbReference type="GO" id="GO:0005851">
    <property type="term" value="C:eukaryotic translation initiation factor 2B complex"/>
    <property type="evidence" value="ECO:0007669"/>
    <property type="project" value="TreeGrafter"/>
</dbReference>
<evidence type="ECO:0000256" key="6">
    <source>
        <dbReference type="ARBA" id="ARBA00044122"/>
    </source>
</evidence>
<evidence type="ECO:0000256" key="10">
    <source>
        <dbReference type="SAM" id="MobiDB-lite"/>
    </source>
</evidence>
<dbReference type="AlphaFoldDB" id="A0A3N2Q418"/>
<evidence type="ECO:0000256" key="4">
    <source>
        <dbReference type="ARBA" id="ARBA00022540"/>
    </source>
</evidence>
<evidence type="ECO:0000256" key="1">
    <source>
        <dbReference type="ARBA" id="ARBA00004514"/>
    </source>
</evidence>
<organism evidence="11 12">
    <name type="scientific">Sodiomyces alkalinus (strain CBS 110278 / VKM F-3762 / F11)</name>
    <name type="common">Alkaliphilic filamentous fungus</name>
    <dbReference type="NCBI Taxonomy" id="1314773"/>
    <lineage>
        <taxon>Eukaryota</taxon>
        <taxon>Fungi</taxon>
        <taxon>Dikarya</taxon>
        <taxon>Ascomycota</taxon>
        <taxon>Pezizomycotina</taxon>
        <taxon>Sordariomycetes</taxon>
        <taxon>Hypocreomycetidae</taxon>
        <taxon>Glomerellales</taxon>
        <taxon>Plectosphaerellaceae</taxon>
        <taxon>Sodiomyces</taxon>
    </lineage>
</organism>
<dbReference type="STRING" id="1314773.A0A3N2Q418"/>
<dbReference type="InterPro" id="IPR051855">
    <property type="entry name" value="eIF2B_beta_subunit"/>
</dbReference>
<feature type="compositionally biased region" description="Low complexity" evidence="10">
    <location>
        <begin position="127"/>
        <end position="136"/>
    </location>
</feature>
<name>A0A3N2Q418_SODAK</name>
<evidence type="ECO:0000256" key="5">
    <source>
        <dbReference type="ARBA" id="ARBA00022917"/>
    </source>
</evidence>
<comment type="subunit">
    <text evidence="8">Component of the translation initiation factor 2B (eIF2B) complex which is a heterodecamer of two sets of five different subunits: alpha, beta, gamma, delta and epsilon. Subunits alpha, beta and delta comprise a regulatory subcomplex and subunits epsilon and gamma comprise a catalytic subcomplex. Within the complex, the hexameric regulatory complex resides at the center, with the two heterodimeric catalytic subcomplexes bound on opposite sides.</text>
</comment>
<keyword evidence="12" id="KW-1185">Reference proteome</keyword>
<dbReference type="PANTHER" id="PTHR45859:SF1">
    <property type="entry name" value="TRANSLATION INITIATION FACTOR EIF-2B SUBUNIT BETA"/>
    <property type="match status" value="1"/>
</dbReference>
<reference evidence="11 12" key="1">
    <citation type="journal article" date="2018" name="Mol. Ecol.">
        <title>The obligate alkalophilic soda-lake fungus Sodiomyces alkalinus has shifted to a protein diet.</title>
        <authorList>
            <person name="Grum-Grzhimaylo A.A."/>
            <person name="Falkoski D.L."/>
            <person name="van den Heuvel J."/>
            <person name="Valero-Jimenez C.A."/>
            <person name="Min B."/>
            <person name="Choi I.G."/>
            <person name="Lipzen A."/>
            <person name="Daum C.G."/>
            <person name="Aanen D.K."/>
            <person name="Tsang A."/>
            <person name="Henrissat B."/>
            <person name="Bilanenko E.N."/>
            <person name="de Vries R.P."/>
            <person name="van Kan J.A.L."/>
            <person name="Grigoriev I.V."/>
            <person name="Debets A.J.M."/>
        </authorList>
    </citation>
    <scope>NUCLEOTIDE SEQUENCE [LARGE SCALE GENOMIC DNA]</scope>
    <source>
        <strain evidence="11 12">F11</strain>
    </source>
</reference>
<feature type="region of interest" description="Disordered" evidence="10">
    <location>
        <begin position="104"/>
        <end position="146"/>
    </location>
</feature>
<dbReference type="OrthoDB" id="269919at2759"/>
<dbReference type="Pfam" id="PF01008">
    <property type="entry name" value="IF-2B"/>
    <property type="match status" value="1"/>
</dbReference>
<dbReference type="PANTHER" id="PTHR45859">
    <property type="entry name" value="TRANSLATION INITIATION FACTOR EIF-2B SUBUNIT BETA"/>
    <property type="match status" value="1"/>
</dbReference>
<accession>A0A3N2Q418</accession>
<evidence type="ECO:0000256" key="8">
    <source>
        <dbReference type="ARBA" id="ARBA00046432"/>
    </source>
</evidence>
<comment type="subcellular location">
    <subcellularLocation>
        <location evidence="1">Cytoplasm</location>
        <location evidence="1">Cytosol</location>
    </subcellularLocation>
</comment>
<dbReference type="GO" id="GO:0003743">
    <property type="term" value="F:translation initiation factor activity"/>
    <property type="evidence" value="ECO:0007669"/>
    <property type="project" value="UniProtKB-KW"/>
</dbReference>
<evidence type="ECO:0000256" key="9">
    <source>
        <dbReference type="RuleBase" id="RU003814"/>
    </source>
</evidence>
<comment type="similarity">
    <text evidence="2 9">Belongs to the eIF-2B alpha/beta/delta subunits family.</text>
</comment>
<dbReference type="InterPro" id="IPR042529">
    <property type="entry name" value="IF_2B-like_C"/>
</dbReference>
<gene>
    <name evidence="11" type="ORF">SODALDRAFT_338800</name>
</gene>
<evidence type="ECO:0000256" key="7">
    <source>
        <dbReference type="ARBA" id="ARBA00044228"/>
    </source>
</evidence>
<evidence type="ECO:0000313" key="12">
    <source>
        <dbReference type="Proteomes" id="UP000272025"/>
    </source>
</evidence>
<dbReference type="Gene3D" id="3.40.50.10470">
    <property type="entry name" value="Translation initiation factor eif-2b, domain 2"/>
    <property type="match status" value="1"/>
</dbReference>
<dbReference type="InterPro" id="IPR000649">
    <property type="entry name" value="IF-2B-related"/>
</dbReference>
<dbReference type="SUPFAM" id="SSF100950">
    <property type="entry name" value="NagB/RpiA/CoA transferase-like"/>
    <property type="match status" value="1"/>
</dbReference>
<dbReference type="Proteomes" id="UP000272025">
    <property type="component" value="Unassembled WGS sequence"/>
</dbReference>
<dbReference type="GO" id="GO:0005829">
    <property type="term" value="C:cytosol"/>
    <property type="evidence" value="ECO:0007669"/>
    <property type="project" value="UniProtKB-SubCell"/>
</dbReference>
<evidence type="ECO:0000313" key="11">
    <source>
        <dbReference type="EMBL" id="ROT41499.1"/>
    </source>
</evidence>
<keyword evidence="5" id="KW-0648">Protein biosynthesis</keyword>